<reference evidence="3 4" key="1">
    <citation type="submission" date="2024-09" db="EMBL/GenBank/DDBJ databases">
        <title>Aeromonas strains Genome sequencing and assembly.</title>
        <authorList>
            <person name="Hu X."/>
            <person name="Tang B."/>
        </authorList>
    </citation>
    <scope>NUCLEOTIDE SEQUENCE [LARGE SCALE GENOMIC DNA]</scope>
    <source>
        <strain evidence="3 4">NB23SCDHY001</strain>
    </source>
</reference>
<dbReference type="GeneID" id="97218897"/>
<gene>
    <name evidence="3" type="ORF">ACEUDJ_02320</name>
</gene>
<evidence type="ECO:0000313" key="4">
    <source>
        <dbReference type="Proteomes" id="UP001630969"/>
    </source>
</evidence>
<dbReference type="PANTHER" id="PTHR33608">
    <property type="entry name" value="BLL2464 PROTEIN"/>
    <property type="match status" value="1"/>
</dbReference>
<organism evidence="3 4">
    <name type="scientific">Aeromonas bivalvium</name>
    <dbReference type="NCBI Taxonomy" id="440079"/>
    <lineage>
        <taxon>Bacteria</taxon>
        <taxon>Pseudomonadati</taxon>
        <taxon>Pseudomonadota</taxon>
        <taxon>Gammaproteobacteria</taxon>
        <taxon>Aeromonadales</taxon>
        <taxon>Aeromonadaceae</taxon>
        <taxon>Aeromonas</taxon>
    </lineage>
</organism>
<evidence type="ECO:0000256" key="1">
    <source>
        <dbReference type="SAM" id="MobiDB-lite"/>
    </source>
</evidence>
<sequence>MPLRGATPGGTTTGEPATPWPPELHLPLADLIATRLLASLPRPRRHGTAEGGARRRQPGLDFRELRPYQAGDEVRHIDWRVTARLGRPVTRLYEEEQEQHHWLLLDLSPALYFGSGDRLKARLACELAAALLWQGARHPQTLQIHGLTPQILNQKGPPLPLLHQICRHYHAGLARAPLHGTLTEAVTLLRARLPAGARLTLIGDHQVPPDPLCQALTALAGAHPIDYWQIRDPLEAGIWGQERLPVTSQQGPGWLDAMSPSFNRRYREAAARQHALCQAWLLPLVRRLTLLDGSQSLQAQWEAS</sequence>
<accession>A0ABW9GLA0</accession>
<evidence type="ECO:0000259" key="2">
    <source>
        <dbReference type="Pfam" id="PF01882"/>
    </source>
</evidence>
<feature type="domain" description="DUF58" evidence="2">
    <location>
        <begin position="64"/>
        <end position="274"/>
    </location>
</feature>
<keyword evidence="4" id="KW-1185">Reference proteome</keyword>
<evidence type="ECO:0000313" key="3">
    <source>
        <dbReference type="EMBL" id="MFM4891717.1"/>
    </source>
</evidence>
<protein>
    <submittedName>
        <fullName evidence="3">DUF58 domain-containing protein</fullName>
    </submittedName>
</protein>
<dbReference type="Proteomes" id="UP001630969">
    <property type="component" value="Unassembled WGS sequence"/>
</dbReference>
<dbReference type="InterPro" id="IPR002881">
    <property type="entry name" value="DUF58"/>
</dbReference>
<dbReference type="RefSeq" id="WP_408787820.1">
    <property type="nucleotide sequence ID" value="NZ_JBGXBU010000001.1"/>
</dbReference>
<dbReference type="Pfam" id="PF01882">
    <property type="entry name" value="DUF58"/>
    <property type="match status" value="1"/>
</dbReference>
<feature type="region of interest" description="Disordered" evidence="1">
    <location>
        <begin position="1"/>
        <end position="23"/>
    </location>
</feature>
<dbReference type="EMBL" id="JBGXBU010000001">
    <property type="protein sequence ID" value="MFM4891717.1"/>
    <property type="molecule type" value="Genomic_DNA"/>
</dbReference>
<dbReference type="PANTHER" id="PTHR33608:SF12">
    <property type="entry name" value="DUF58 DOMAIN-CONTAINING PROTEIN"/>
    <property type="match status" value="1"/>
</dbReference>
<name>A0ABW9GLA0_9GAMM</name>
<feature type="region of interest" description="Disordered" evidence="1">
    <location>
        <begin position="42"/>
        <end position="63"/>
    </location>
</feature>
<comment type="caution">
    <text evidence="3">The sequence shown here is derived from an EMBL/GenBank/DDBJ whole genome shotgun (WGS) entry which is preliminary data.</text>
</comment>
<proteinExistence type="predicted"/>